<proteinExistence type="predicted"/>
<sequence length="208" mass="21657">MATSFAKIKSQIEKLQKQAAEIQTKVISRIKSEIAQHGLTAEDLFGTPAVGAAKKSRAAQLTKSAKTKAARAKKPAKFADGQGNFWHGIGKRPQWIRDMLAAGRQLEEFLVGNRAKAAAGSKATANASKKSPAKKAVSKKAAPSRAATPKKAAASADTTKAQTPGKRRKAPAGAKPTRKVASKKAPAKRASRPIATPATTAEAAATKA</sequence>
<feature type="compositionally biased region" description="Basic residues" evidence="1">
    <location>
        <begin position="65"/>
        <end position="76"/>
    </location>
</feature>
<keyword evidence="4" id="KW-1185">Reference proteome</keyword>
<dbReference type="OrthoDB" id="5297879at2"/>
<dbReference type="GO" id="GO:0003677">
    <property type="term" value="F:DNA binding"/>
    <property type="evidence" value="ECO:0007669"/>
    <property type="project" value="InterPro"/>
</dbReference>
<dbReference type="InterPro" id="IPR027444">
    <property type="entry name" value="H-NS_C_dom"/>
</dbReference>
<feature type="region of interest" description="Disordered" evidence="1">
    <location>
        <begin position="62"/>
        <end position="85"/>
    </location>
</feature>
<dbReference type="Proteomes" id="UP000197468">
    <property type="component" value="Unassembled WGS sequence"/>
</dbReference>
<feature type="region of interest" description="Disordered" evidence="1">
    <location>
        <begin position="118"/>
        <end position="208"/>
    </location>
</feature>
<dbReference type="RefSeq" id="WP_088385708.1">
    <property type="nucleotide sequence ID" value="NZ_NIOF01000006.1"/>
</dbReference>
<dbReference type="InterPro" id="IPR037150">
    <property type="entry name" value="H-NS_C_dom_sf"/>
</dbReference>
<protein>
    <recommendedName>
        <fullName evidence="2">DNA-binding protein H-NS-like C-terminal domain-containing protein</fullName>
    </recommendedName>
</protein>
<dbReference type="Gene3D" id="4.10.430.10">
    <property type="entry name" value="Histone-like protein H-NS, C-terminal domain"/>
    <property type="match status" value="1"/>
</dbReference>
<gene>
    <name evidence="3" type="ORF">CDN99_15205</name>
</gene>
<dbReference type="EMBL" id="NIOF01000006">
    <property type="protein sequence ID" value="OWQ88822.1"/>
    <property type="molecule type" value="Genomic_DNA"/>
</dbReference>
<feature type="compositionally biased region" description="Low complexity" evidence="1">
    <location>
        <begin position="192"/>
        <end position="208"/>
    </location>
</feature>
<feature type="compositionally biased region" description="Low complexity" evidence="1">
    <location>
        <begin position="118"/>
        <end position="130"/>
    </location>
</feature>
<evidence type="ECO:0000256" key="1">
    <source>
        <dbReference type="SAM" id="MobiDB-lite"/>
    </source>
</evidence>
<evidence type="ECO:0000313" key="4">
    <source>
        <dbReference type="Proteomes" id="UP000197468"/>
    </source>
</evidence>
<dbReference type="AlphaFoldDB" id="A0A246J8G1"/>
<dbReference type="SMART" id="SM00528">
    <property type="entry name" value="HNS"/>
    <property type="match status" value="1"/>
</dbReference>
<accession>A0A246J8G1</accession>
<feature type="domain" description="DNA-binding protein H-NS-like C-terminal" evidence="2">
    <location>
        <begin position="68"/>
        <end position="111"/>
    </location>
</feature>
<dbReference type="Pfam" id="PF00816">
    <property type="entry name" value="Histone_HNS"/>
    <property type="match status" value="1"/>
</dbReference>
<feature type="compositionally biased region" description="Basic residues" evidence="1">
    <location>
        <begin position="165"/>
        <end position="191"/>
    </location>
</feature>
<reference evidence="3 4" key="1">
    <citation type="journal article" date="2008" name="Int. J. Syst. Evol. Microbiol.">
        <title>Description of Roseateles aquatilis sp. nov. and Roseateles terrae sp. nov., in the class Betaproteobacteria, and emended description of the genus Roseateles.</title>
        <authorList>
            <person name="Gomila M."/>
            <person name="Bowien B."/>
            <person name="Falsen E."/>
            <person name="Moore E.R."/>
            <person name="Lalucat J."/>
        </authorList>
    </citation>
    <scope>NUCLEOTIDE SEQUENCE [LARGE SCALE GENOMIC DNA]</scope>
    <source>
        <strain evidence="3 4">CCUG 48205</strain>
    </source>
</reference>
<dbReference type="SUPFAM" id="SSF81273">
    <property type="entry name" value="H-NS histone-like proteins"/>
    <property type="match status" value="1"/>
</dbReference>
<comment type="caution">
    <text evidence="3">The sequence shown here is derived from an EMBL/GenBank/DDBJ whole genome shotgun (WGS) entry which is preliminary data.</text>
</comment>
<evidence type="ECO:0000259" key="2">
    <source>
        <dbReference type="SMART" id="SM00528"/>
    </source>
</evidence>
<evidence type="ECO:0000313" key="3">
    <source>
        <dbReference type="EMBL" id="OWQ88822.1"/>
    </source>
</evidence>
<organism evidence="3 4">
    <name type="scientific">Roseateles aquatilis</name>
    <dbReference type="NCBI Taxonomy" id="431061"/>
    <lineage>
        <taxon>Bacteria</taxon>
        <taxon>Pseudomonadati</taxon>
        <taxon>Pseudomonadota</taxon>
        <taxon>Betaproteobacteria</taxon>
        <taxon>Burkholderiales</taxon>
        <taxon>Sphaerotilaceae</taxon>
        <taxon>Roseateles</taxon>
    </lineage>
</organism>
<feature type="compositionally biased region" description="Low complexity" evidence="1">
    <location>
        <begin position="139"/>
        <end position="161"/>
    </location>
</feature>
<name>A0A246J8G1_9BURK</name>